<dbReference type="AlphaFoldDB" id="J9GQ86"/>
<dbReference type="EMBL" id="AMCI01002654">
    <property type="protein sequence ID" value="EJX02185.1"/>
    <property type="molecule type" value="Genomic_DNA"/>
</dbReference>
<reference evidence="1" key="1">
    <citation type="journal article" date="2012" name="PLoS ONE">
        <title>Gene sets for utilization of primary and secondary nutrition supplies in the distal gut of endangered iberian lynx.</title>
        <authorList>
            <person name="Alcaide M."/>
            <person name="Messina E."/>
            <person name="Richter M."/>
            <person name="Bargiela R."/>
            <person name="Peplies J."/>
            <person name="Huws S.A."/>
            <person name="Newbold C.J."/>
            <person name="Golyshin P.N."/>
            <person name="Simon M.A."/>
            <person name="Lopez G."/>
            <person name="Yakimov M.M."/>
            <person name="Ferrer M."/>
        </authorList>
    </citation>
    <scope>NUCLEOTIDE SEQUENCE</scope>
</reference>
<gene>
    <name evidence="1" type="ORF">EVA_09707</name>
</gene>
<sequence>MRIVSYYVVGLMMLLPGWMCMSCGKKVANESRVDGWYHVYSGQSDSLSAIPIATVDEFASLRLDTDAYGRHGIYGQVNLFYFDHWTAEIEKAMGKKIAFVMNDSVIVVSKVTGEIERLGLFIIGSRHYNRLKTLCDTLNSRINFRMQDSLTQLGMKKLWAEAHAYKAMITDTTFLQTKGTMSYAAVDMLNGYGFNPFYAYNQVVYLTALDRFRSRLSERKGRLVVPECQAEELYMSDDLFQFIKLLFKDWNLWIKEGRCRLVKDERGLYTVEPVKKK</sequence>
<evidence type="ECO:0000313" key="1">
    <source>
        <dbReference type="EMBL" id="EJX02185.1"/>
    </source>
</evidence>
<accession>J9GQ86</accession>
<comment type="caution">
    <text evidence="1">The sequence shown here is derived from an EMBL/GenBank/DDBJ whole genome shotgun (WGS) entry which is preliminary data.</text>
</comment>
<organism evidence="1">
    <name type="scientific">gut metagenome</name>
    <dbReference type="NCBI Taxonomy" id="749906"/>
    <lineage>
        <taxon>unclassified sequences</taxon>
        <taxon>metagenomes</taxon>
        <taxon>organismal metagenomes</taxon>
    </lineage>
</organism>
<protein>
    <submittedName>
        <fullName evidence="1">Uncharacterized protein</fullName>
    </submittedName>
</protein>
<name>J9GQ86_9ZZZZ</name>
<proteinExistence type="predicted"/>